<dbReference type="OrthoDB" id="7658847at2"/>
<feature type="region of interest" description="Disordered" evidence="1">
    <location>
        <begin position="88"/>
        <end position="126"/>
    </location>
</feature>
<feature type="compositionally biased region" description="Basic and acidic residues" evidence="1">
    <location>
        <begin position="186"/>
        <end position="196"/>
    </location>
</feature>
<reference evidence="2 3" key="1">
    <citation type="submission" date="2015-09" db="EMBL/GenBank/DDBJ databases">
        <authorList>
            <person name="Jackson K.R."/>
            <person name="Lunt B.L."/>
            <person name="Fisher J.N.B."/>
            <person name="Gardner A.V."/>
            <person name="Bailey M.E."/>
            <person name="Deus L.M."/>
            <person name="Earl A.S."/>
            <person name="Gibby P.D."/>
            <person name="Hartmann K.A."/>
            <person name="Liu J.E."/>
            <person name="Manci A.M."/>
            <person name="Nielsen D.A."/>
            <person name="Solomon M.B."/>
            <person name="Breakwell D.P."/>
            <person name="Burnett S.H."/>
            <person name="Grose J.H."/>
        </authorList>
    </citation>
    <scope>NUCLEOTIDE SEQUENCE [LARGE SCALE GENOMIC DNA]</scope>
    <source>
        <strain evidence="2 3">CECT 7799</strain>
    </source>
</reference>
<feature type="compositionally biased region" description="Low complexity" evidence="1">
    <location>
        <begin position="172"/>
        <end position="184"/>
    </location>
</feature>
<accession>A0A0M7BF14</accession>
<evidence type="ECO:0000313" key="2">
    <source>
        <dbReference type="EMBL" id="CUH40668.1"/>
    </source>
</evidence>
<dbReference type="EMBL" id="CYPR01000228">
    <property type="protein sequence ID" value="CUH40668.1"/>
    <property type="molecule type" value="Genomic_DNA"/>
</dbReference>
<keyword evidence="3" id="KW-1185">Reference proteome</keyword>
<dbReference type="RefSeq" id="WP_055664675.1">
    <property type="nucleotide sequence ID" value="NZ_CYPR01000228.1"/>
</dbReference>
<protein>
    <submittedName>
        <fullName evidence="2">Uncharacterized protein</fullName>
    </submittedName>
</protein>
<feature type="region of interest" description="Disordered" evidence="1">
    <location>
        <begin position="1"/>
        <end position="26"/>
    </location>
</feature>
<evidence type="ECO:0000313" key="3">
    <source>
        <dbReference type="Proteomes" id="UP000049455"/>
    </source>
</evidence>
<dbReference type="STRING" id="313367.JSE7799_03403"/>
<evidence type="ECO:0000256" key="1">
    <source>
        <dbReference type="SAM" id="MobiDB-lite"/>
    </source>
</evidence>
<dbReference type="Proteomes" id="UP000049455">
    <property type="component" value="Unassembled WGS sequence"/>
</dbReference>
<proteinExistence type="predicted"/>
<feature type="compositionally biased region" description="Low complexity" evidence="1">
    <location>
        <begin position="212"/>
        <end position="223"/>
    </location>
</feature>
<dbReference type="AlphaFoldDB" id="A0A0M7BF14"/>
<name>A0A0M7BF14_9RHOB</name>
<gene>
    <name evidence="2" type="ORF">JSE7799_03403</name>
</gene>
<organism evidence="2 3">
    <name type="scientific">Jannaschia seosinensis</name>
    <dbReference type="NCBI Taxonomy" id="313367"/>
    <lineage>
        <taxon>Bacteria</taxon>
        <taxon>Pseudomonadati</taxon>
        <taxon>Pseudomonadota</taxon>
        <taxon>Alphaproteobacteria</taxon>
        <taxon>Rhodobacterales</taxon>
        <taxon>Roseobacteraceae</taxon>
        <taxon>Jannaschia</taxon>
    </lineage>
</organism>
<sequence>MTYQDHAGNQARHGAQPPLRRDVTNAEKARALIALLGDSSDGTRASDIPPERLRAWARDLVQAVESRRPAATERVRAALEPLLLTPQMTGAKPEDEEASSVAPADKATQEVPRLFSRPAPALSSDPETRNVLCEALEIVNPRHRPRPEIVLLPEKDAASTAAPRGDTDKGQARSAAAGAAGGTAEVRAKGEPHNRPENAAGSARLHPDAAHDPAPASKPAPARSPRRLTPAQARTRALIRANVDQDHMMREHPAVIAVALLGRSSMDQAQALRTMQGRQVRAVHRILRDLDEPEAISA</sequence>
<feature type="region of interest" description="Disordered" evidence="1">
    <location>
        <begin position="147"/>
        <end position="232"/>
    </location>
</feature>